<name>A0A7G9QHW6_9SPHI</name>
<accession>A0A7G9QHW6</accession>
<dbReference type="NCBIfam" id="TIGR04141">
    <property type="entry name" value="TIGR04141 family sporadically distributed protein"/>
    <property type="match status" value="1"/>
</dbReference>
<sequence>MTAIKPTMYLIKESIKDPKQIFKKKSGLKSEEKDGITLFYKNSHPITPDWAHLLASHFTISTNPFKNSSSYAVLVLEVEKRLLAIPLGYGLHLIDLTKTEYNFGLKTALNCIPKEEIRQVDTTTPEINSQKTKKQAVLGSTPEQFGINKQKDILRGIVGKLSKDHELGEALDGKDSLKVGKSIEGFGKLKSLCKKVLTHFASNHYKTDYAWIDNIAMVRDNSLVEKLTKQLAKTLKSAKFEDMFFSPPIYYETIFDCNGFVFSTGDRSRLSNKEALAMPEMLDWKKSVGSEIKGMSFENIDKFKVNILSDKDIKTMDWPLQRCLSWETEINGMKYILSEGSWYEVAPSFFKEIEDFYQGRILDPHDFPLPSKSKIKESDYNEEICTSKSKDRFLFDLGNPKSKALSLGKDKNEICDVFDIEAKTFIHVKMGKTSPSLSHLFRQGSFSGQALKKSETYRKELDRYLTAYGCAPNLITEPYLPSDYKIIFGIVLGKKQTKNIPFFSKVSFKNVAENDLEILGYDCKLTYIVLP</sequence>
<dbReference type="RefSeq" id="WP_187593461.1">
    <property type="nucleotide sequence ID" value="NZ_CP060723.1"/>
</dbReference>
<protein>
    <submittedName>
        <fullName evidence="1">TIGR04141 family sporadically distributed protein</fullName>
    </submittedName>
</protein>
<dbReference type="EMBL" id="CP060723">
    <property type="protein sequence ID" value="QNN42941.1"/>
    <property type="molecule type" value="Genomic_DNA"/>
</dbReference>
<dbReference type="Pfam" id="PF19614">
    <property type="entry name" value="DUF6119"/>
    <property type="match status" value="1"/>
</dbReference>
<evidence type="ECO:0000313" key="2">
    <source>
        <dbReference type="Proteomes" id="UP000515806"/>
    </source>
</evidence>
<reference evidence="1 2" key="1">
    <citation type="submission" date="2020-08" db="EMBL/GenBank/DDBJ databases">
        <title>Genome sequence of Pedobacter roseus KACC 11594T.</title>
        <authorList>
            <person name="Hyun D.-W."/>
            <person name="Bae J.-W."/>
        </authorList>
    </citation>
    <scope>NUCLEOTIDE SEQUENCE [LARGE SCALE GENOMIC DNA]</scope>
    <source>
        <strain evidence="1 2">KACC 11594</strain>
    </source>
</reference>
<dbReference type="InterPro" id="IPR026487">
    <property type="entry name" value="CHP04141"/>
</dbReference>
<dbReference type="Proteomes" id="UP000515806">
    <property type="component" value="Chromosome"/>
</dbReference>
<proteinExistence type="predicted"/>
<organism evidence="1 2">
    <name type="scientific">Pedobacter roseus</name>
    <dbReference type="NCBI Taxonomy" id="336820"/>
    <lineage>
        <taxon>Bacteria</taxon>
        <taxon>Pseudomonadati</taxon>
        <taxon>Bacteroidota</taxon>
        <taxon>Sphingobacteriia</taxon>
        <taxon>Sphingobacteriales</taxon>
        <taxon>Sphingobacteriaceae</taxon>
        <taxon>Pedobacter</taxon>
    </lineage>
</organism>
<keyword evidence="2" id="KW-1185">Reference proteome</keyword>
<evidence type="ECO:0000313" key="1">
    <source>
        <dbReference type="EMBL" id="QNN42941.1"/>
    </source>
</evidence>
<gene>
    <name evidence="1" type="ORF">H9L23_02210</name>
</gene>
<dbReference type="AlphaFoldDB" id="A0A7G9QHW6"/>
<dbReference type="KEGG" id="proe:H9L23_02210"/>